<evidence type="ECO:0000256" key="5">
    <source>
        <dbReference type="ARBA" id="ARBA00023136"/>
    </source>
</evidence>
<accession>A0A101MKX3</accession>
<organism evidence="8 9">
    <name type="scientific">Penicillium freii</name>
    <dbReference type="NCBI Taxonomy" id="48697"/>
    <lineage>
        <taxon>Eukaryota</taxon>
        <taxon>Fungi</taxon>
        <taxon>Dikarya</taxon>
        <taxon>Ascomycota</taxon>
        <taxon>Pezizomycotina</taxon>
        <taxon>Eurotiomycetes</taxon>
        <taxon>Eurotiomycetidae</taxon>
        <taxon>Eurotiales</taxon>
        <taxon>Aspergillaceae</taxon>
        <taxon>Penicillium</taxon>
    </lineage>
</organism>
<comment type="caution">
    <text evidence="8">The sequence shown here is derived from an EMBL/GenBank/DDBJ whole genome shotgun (WGS) entry which is preliminary data.</text>
</comment>
<dbReference type="Pfam" id="PF01061">
    <property type="entry name" value="ABC2_membrane"/>
    <property type="match status" value="1"/>
</dbReference>
<feature type="transmembrane region" description="Helical" evidence="6">
    <location>
        <begin position="52"/>
        <end position="76"/>
    </location>
</feature>
<evidence type="ECO:0000256" key="3">
    <source>
        <dbReference type="ARBA" id="ARBA00022692"/>
    </source>
</evidence>
<protein>
    <recommendedName>
        <fullName evidence="7">ABC-2 type transporter transmembrane domain-containing protein</fullName>
    </recommendedName>
</protein>
<keyword evidence="2" id="KW-0813">Transport</keyword>
<evidence type="ECO:0000256" key="6">
    <source>
        <dbReference type="SAM" id="Phobius"/>
    </source>
</evidence>
<evidence type="ECO:0000259" key="7">
    <source>
        <dbReference type="Pfam" id="PF01061"/>
    </source>
</evidence>
<reference evidence="8 9" key="1">
    <citation type="submission" date="2015-10" db="EMBL/GenBank/DDBJ databases">
        <title>Genome sequencing of Penicillium freii.</title>
        <authorList>
            <person name="Nguyen H.D."/>
            <person name="Visagie C.M."/>
            <person name="Seifert K.A."/>
        </authorList>
    </citation>
    <scope>NUCLEOTIDE SEQUENCE [LARGE SCALE GENOMIC DNA]</scope>
    <source>
        <strain evidence="8 9">DAOM 242723</strain>
    </source>
</reference>
<feature type="transmembrane region" description="Helical" evidence="6">
    <location>
        <begin position="12"/>
        <end position="40"/>
    </location>
</feature>
<sequence>MYREKASRSYHWIVFVMSSIVIELPFTLITALIYWFLWYFPAGLQTDPTHAGYALLCYWLFSIFTVSLGYLIAAWMPNLNASLMANGFFFMFVNTFAGTLTARE</sequence>
<dbReference type="GO" id="GO:0016020">
    <property type="term" value="C:membrane"/>
    <property type="evidence" value="ECO:0007669"/>
    <property type="project" value="UniProtKB-SubCell"/>
</dbReference>
<dbReference type="EMBL" id="LLXE01000099">
    <property type="protein sequence ID" value="KUM62476.1"/>
    <property type="molecule type" value="Genomic_DNA"/>
</dbReference>
<evidence type="ECO:0000313" key="8">
    <source>
        <dbReference type="EMBL" id="KUM62476.1"/>
    </source>
</evidence>
<dbReference type="AlphaFoldDB" id="A0A101MKX3"/>
<dbReference type="STRING" id="48697.A0A101MKX3"/>
<evidence type="ECO:0000256" key="2">
    <source>
        <dbReference type="ARBA" id="ARBA00022448"/>
    </source>
</evidence>
<keyword evidence="9" id="KW-1185">Reference proteome</keyword>
<dbReference type="PANTHER" id="PTHR19241">
    <property type="entry name" value="ATP-BINDING CASSETTE TRANSPORTER"/>
    <property type="match status" value="1"/>
</dbReference>
<keyword evidence="3 6" id="KW-0812">Transmembrane</keyword>
<name>A0A101MKX3_PENFR</name>
<feature type="transmembrane region" description="Helical" evidence="6">
    <location>
        <begin position="83"/>
        <end position="102"/>
    </location>
</feature>
<comment type="subcellular location">
    <subcellularLocation>
        <location evidence="1">Membrane</location>
        <topology evidence="1">Multi-pass membrane protein</topology>
    </subcellularLocation>
</comment>
<proteinExistence type="predicted"/>
<evidence type="ECO:0000256" key="4">
    <source>
        <dbReference type="ARBA" id="ARBA00022989"/>
    </source>
</evidence>
<keyword evidence="4 6" id="KW-1133">Transmembrane helix</keyword>
<dbReference type="GO" id="GO:0140359">
    <property type="term" value="F:ABC-type transporter activity"/>
    <property type="evidence" value="ECO:0007669"/>
    <property type="project" value="InterPro"/>
</dbReference>
<dbReference type="InterPro" id="IPR013525">
    <property type="entry name" value="ABC2_TM"/>
</dbReference>
<dbReference type="Proteomes" id="UP000055045">
    <property type="component" value="Unassembled WGS sequence"/>
</dbReference>
<feature type="domain" description="ABC-2 type transporter transmembrane" evidence="7">
    <location>
        <begin position="1"/>
        <end position="102"/>
    </location>
</feature>
<evidence type="ECO:0000313" key="9">
    <source>
        <dbReference type="Proteomes" id="UP000055045"/>
    </source>
</evidence>
<gene>
    <name evidence="8" type="ORF">ACN42_g4629</name>
</gene>
<keyword evidence="5 6" id="KW-0472">Membrane</keyword>
<evidence type="ECO:0000256" key="1">
    <source>
        <dbReference type="ARBA" id="ARBA00004141"/>
    </source>
</evidence>